<dbReference type="OrthoDB" id="416222at2759"/>
<protein>
    <submittedName>
        <fullName evidence="1">BglB protein</fullName>
    </submittedName>
</protein>
<keyword evidence="2" id="KW-1185">Reference proteome</keyword>
<dbReference type="EMBL" id="CAJNIZ010031280">
    <property type="protein sequence ID" value="CAE7529568.1"/>
    <property type="molecule type" value="Genomic_DNA"/>
</dbReference>
<reference evidence="1" key="1">
    <citation type="submission" date="2021-02" db="EMBL/GenBank/DDBJ databases">
        <authorList>
            <person name="Dougan E. K."/>
            <person name="Rhodes N."/>
            <person name="Thang M."/>
            <person name="Chan C."/>
        </authorList>
    </citation>
    <scope>NUCLEOTIDE SEQUENCE</scope>
</reference>
<accession>A0A812TEK7</accession>
<evidence type="ECO:0000313" key="1">
    <source>
        <dbReference type="EMBL" id="CAE7529568.1"/>
    </source>
</evidence>
<proteinExistence type="predicted"/>
<feature type="non-terminal residue" evidence="1">
    <location>
        <position position="57"/>
    </location>
</feature>
<sequence>MTVSTWNSRRLGYAALCGNVRNLIVQLATFIPVDKTGQKTLKTRRKLGRYVILAYEL</sequence>
<name>A0A812TEK7_SYMPI</name>
<dbReference type="AlphaFoldDB" id="A0A812TEK7"/>
<gene>
    <name evidence="1" type="primary">bglB</name>
    <name evidence="1" type="ORF">SPIL2461_LOCUS13940</name>
</gene>
<comment type="caution">
    <text evidence="1">The sequence shown here is derived from an EMBL/GenBank/DDBJ whole genome shotgun (WGS) entry which is preliminary data.</text>
</comment>
<evidence type="ECO:0000313" key="2">
    <source>
        <dbReference type="Proteomes" id="UP000649617"/>
    </source>
</evidence>
<dbReference type="Proteomes" id="UP000649617">
    <property type="component" value="Unassembled WGS sequence"/>
</dbReference>
<organism evidence="1 2">
    <name type="scientific">Symbiodinium pilosum</name>
    <name type="common">Dinoflagellate</name>
    <dbReference type="NCBI Taxonomy" id="2952"/>
    <lineage>
        <taxon>Eukaryota</taxon>
        <taxon>Sar</taxon>
        <taxon>Alveolata</taxon>
        <taxon>Dinophyceae</taxon>
        <taxon>Suessiales</taxon>
        <taxon>Symbiodiniaceae</taxon>
        <taxon>Symbiodinium</taxon>
    </lineage>
</organism>